<organism evidence="1">
    <name type="scientific">human gut metagenome</name>
    <dbReference type="NCBI Taxonomy" id="408170"/>
    <lineage>
        <taxon>unclassified sequences</taxon>
        <taxon>metagenomes</taxon>
        <taxon>organismal metagenomes</taxon>
    </lineage>
</organism>
<dbReference type="EMBL" id="AJWY01010190">
    <property type="protein sequence ID" value="EKC56223.1"/>
    <property type="molecule type" value="Genomic_DNA"/>
</dbReference>
<protein>
    <submittedName>
        <fullName evidence="1">Uncharacterized protein</fullName>
    </submittedName>
</protein>
<gene>
    <name evidence="1" type="ORF">LEA_14942</name>
</gene>
<evidence type="ECO:0000313" key="1">
    <source>
        <dbReference type="EMBL" id="EKC56223.1"/>
    </source>
</evidence>
<dbReference type="AlphaFoldDB" id="K1SF88"/>
<name>K1SF88_9ZZZZ</name>
<proteinExistence type="predicted"/>
<sequence length="31" mass="3658">MADQQEILNTILLTRLNYFSLAGMLELYRKV</sequence>
<comment type="caution">
    <text evidence="1">The sequence shown here is derived from an EMBL/GenBank/DDBJ whole genome shotgun (WGS) entry which is preliminary data.</text>
</comment>
<accession>K1SF88</accession>
<feature type="non-terminal residue" evidence="1">
    <location>
        <position position="31"/>
    </location>
</feature>
<reference evidence="1" key="1">
    <citation type="journal article" date="2013" name="Environ. Microbiol.">
        <title>Microbiota from the distal guts of lean and obese adolescents exhibit partial functional redundancy besides clear differences in community structure.</title>
        <authorList>
            <person name="Ferrer M."/>
            <person name="Ruiz A."/>
            <person name="Lanza F."/>
            <person name="Haange S.B."/>
            <person name="Oberbach A."/>
            <person name="Till H."/>
            <person name="Bargiela R."/>
            <person name="Campoy C."/>
            <person name="Segura M.T."/>
            <person name="Richter M."/>
            <person name="von Bergen M."/>
            <person name="Seifert J."/>
            <person name="Suarez A."/>
        </authorList>
    </citation>
    <scope>NUCLEOTIDE SEQUENCE</scope>
</reference>